<dbReference type="AlphaFoldDB" id="A0A915MH81"/>
<keyword evidence="1" id="KW-1185">Reference proteome</keyword>
<protein>
    <submittedName>
        <fullName evidence="2">Uncharacterized protein</fullName>
    </submittedName>
</protein>
<proteinExistence type="predicted"/>
<dbReference type="Proteomes" id="UP000887561">
    <property type="component" value="Unplaced"/>
</dbReference>
<name>A0A915MH81_MELJA</name>
<reference evidence="2" key="1">
    <citation type="submission" date="2022-11" db="UniProtKB">
        <authorList>
            <consortium name="WormBaseParasite"/>
        </authorList>
    </citation>
    <scope>IDENTIFICATION</scope>
</reference>
<organism evidence="1 2">
    <name type="scientific">Meloidogyne javanica</name>
    <name type="common">Root-knot nematode worm</name>
    <dbReference type="NCBI Taxonomy" id="6303"/>
    <lineage>
        <taxon>Eukaryota</taxon>
        <taxon>Metazoa</taxon>
        <taxon>Ecdysozoa</taxon>
        <taxon>Nematoda</taxon>
        <taxon>Chromadorea</taxon>
        <taxon>Rhabditida</taxon>
        <taxon>Tylenchina</taxon>
        <taxon>Tylenchomorpha</taxon>
        <taxon>Tylenchoidea</taxon>
        <taxon>Meloidogynidae</taxon>
        <taxon>Meloidogyninae</taxon>
        <taxon>Meloidogyne</taxon>
        <taxon>Meloidogyne incognita group</taxon>
    </lineage>
</organism>
<sequence length="120" mass="14365">MKKDSLSIYISEEDTKTIEILYKYVQNVKESLGYNDEDWKKLTDEKEKWPLNLDNNEINVSNDDNSKYNGPFQIETDDLEGFEKIFDKQLENEDLWQLSRSRFVQEKETTEFENIVLKIV</sequence>
<evidence type="ECO:0000313" key="2">
    <source>
        <dbReference type="WBParaSite" id="scaffold38998_cov294.g23536"/>
    </source>
</evidence>
<accession>A0A915MH81</accession>
<evidence type="ECO:0000313" key="1">
    <source>
        <dbReference type="Proteomes" id="UP000887561"/>
    </source>
</evidence>
<dbReference type="WBParaSite" id="scaffold38998_cov294.g23536">
    <property type="protein sequence ID" value="scaffold38998_cov294.g23536"/>
    <property type="gene ID" value="scaffold38998_cov294.g23536"/>
</dbReference>